<keyword evidence="3" id="KW-1185">Reference proteome</keyword>
<dbReference type="Proteomes" id="UP000059188">
    <property type="component" value="Unassembled WGS sequence"/>
</dbReference>
<feature type="region of interest" description="Disordered" evidence="1">
    <location>
        <begin position="215"/>
        <end position="343"/>
    </location>
</feature>
<protein>
    <submittedName>
        <fullName evidence="2">Uncharacterized protein</fullName>
    </submittedName>
</protein>
<dbReference type="PANTHER" id="PTHR16291">
    <property type="entry name" value="NUCLEAR CAP-BINDING PROTEIN SUBUNIT 3"/>
    <property type="match status" value="1"/>
</dbReference>
<dbReference type="GO" id="GO:0000340">
    <property type="term" value="F:RNA 7-methylguanosine cap binding"/>
    <property type="evidence" value="ECO:0007669"/>
    <property type="project" value="InterPro"/>
</dbReference>
<proteinExistence type="predicted"/>
<dbReference type="AlphaFoldDB" id="A0A0B7G5J7"/>
<dbReference type="GO" id="GO:0003729">
    <property type="term" value="F:mRNA binding"/>
    <property type="evidence" value="ECO:0007669"/>
    <property type="project" value="InterPro"/>
</dbReference>
<dbReference type="GO" id="GO:0005634">
    <property type="term" value="C:nucleus"/>
    <property type="evidence" value="ECO:0007669"/>
    <property type="project" value="TreeGrafter"/>
</dbReference>
<accession>A0A0B7G5J7</accession>
<evidence type="ECO:0000256" key="1">
    <source>
        <dbReference type="SAM" id="MobiDB-lite"/>
    </source>
</evidence>
<dbReference type="PANTHER" id="PTHR16291:SF0">
    <property type="entry name" value="NUCLEAR CAP-BINDING PROTEIN SUBUNIT 3"/>
    <property type="match status" value="1"/>
</dbReference>
<dbReference type="InterPro" id="IPR019416">
    <property type="entry name" value="NCBP3"/>
</dbReference>
<dbReference type="OrthoDB" id="422106at2759"/>
<organism evidence="2 3">
    <name type="scientific">Thanatephorus cucumeris (strain AG1-IB / isolate 7/3/14)</name>
    <name type="common">Lettuce bottom rot fungus</name>
    <name type="synonym">Rhizoctonia solani</name>
    <dbReference type="NCBI Taxonomy" id="1108050"/>
    <lineage>
        <taxon>Eukaryota</taxon>
        <taxon>Fungi</taxon>
        <taxon>Dikarya</taxon>
        <taxon>Basidiomycota</taxon>
        <taxon>Agaricomycotina</taxon>
        <taxon>Agaricomycetes</taxon>
        <taxon>Cantharellales</taxon>
        <taxon>Ceratobasidiaceae</taxon>
        <taxon>Rhizoctonia</taxon>
        <taxon>Rhizoctonia solani AG-1</taxon>
    </lineage>
</organism>
<name>A0A0B7G5J7_THACB</name>
<evidence type="ECO:0000313" key="3">
    <source>
        <dbReference type="Proteomes" id="UP000059188"/>
    </source>
</evidence>
<gene>
    <name evidence="2" type="ORF">RSOLAG1IB_05504</name>
</gene>
<sequence>MPMYADLLESGQGTALDFVLPYDQPDIKKDPEERLNEIEQLAEDLYGDGEKAPSSQLRVYTLEEYAPVLQGRVGKRKRELDTVEEADEREDIDDDKLRPDALLLHGEPISKLSTEKIFEYVATYCDSPPISLEWIDDRTTVIVFESPDMAASAFPNLAKDSSEEQDSDTLVLAHPVPKKMWPPEAQLDHNLSRGTALSGIMHIRRARFGDRKLKGARKRSEWYTQQQRSKRSRPGGDDLDAELDEMKRRREAGDEEVESERAAALDRELDALAARKDGDEETMDVEPASRLQSRLGPRKNNRPIAPLPRRRGQGQGRAPKEERPKQTQEDLDAELEAFMKARE</sequence>
<feature type="compositionally biased region" description="Basic and acidic residues" evidence="1">
    <location>
        <begin position="318"/>
        <end position="328"/>
    </location>
</feature>
<reference evidence="2 3" key="1">
    <citation type="submission" date="2014-11" db="EMBL/GenBank/DDBJ databases">
        <authorList>
            <person name="Wibberg Daniel"/>
        </authorList>
    </citation>
    <scope>NUCLEOTIDE SEQUENCE [LARGE SCALE GENOMIC DNA]</scope>
    <source>
        <strain evidence="2">Rhizoctonia solani AG1-IB 7/3/14</strain>
    </source>
</reference>
<feature type="compositionally biased region" description="Basic and acidic residues" evidence="1">
    <location>
        <begin position="259"/>
        <end position="278"/>
    </location>
</feature>
<dbReference type="STRING" id="1108050.A0A0B7G5J7"/>
<evidence type="ECO:0000313" key="2">
    <source>
        <dbReference type="EMBL" id="CEL63742.1"/>
    </source>
</evidence>
<dbReference type="EMBL" id="LN679108">
    <property type="protein sequence ID" value="CEL63742.1"/>
    <property type="molecule type" value="Genomic_DNA"/>
</dbReference>
<dbReference type="Pfam" id="PF10309">
    <property type="entry name" value="NCBP3"/>
    <property type="match status" value="1"/>
</dbReference>